<reference evidence="4" key="1">
    <citation type="submission" date="2018-04" db="EMBL/GenBank/DDBJ databases">
        <title>Whole genome sequencing of Hypsizygus marmoreus.</title>
        <authorList>
            <person name="Choi I.-G."/>
            <person name="Min B."/>
            <person name="Kim J.-G."/>
            <person name="Kim S."/>
            <person name="Oh Y.-L."/>
            <person name="Kong W.-S."/>
            <person name="Park H."/>
            <person name="Jeong J."/>
            <person name="Song E.-S."/>
        </authorList>
    </citation>
    <scope>NUCLEOTIDE SEQUENCE [LARGE SCALE GENOMIC DNA]</scope>
    <source>
        <strain evidence="4">51987-8</strain>
    </source>
</reference>
<dbReference type="SUPFAM" id="SSF52540">
    <property type="entry name" value="P-loop containing nucleoside triphosphate hydrolases"/>
    <property type="match status" value="1"/>
</dbReference>
<organism evidence="4 5">
    <name type="scientific">Hypsizygus marmoreus</name>
    <name type="common">White beech mushroom</name>
    <name type="synonym">Agaricus marmoreus</name>
    <dbReference type="NCBI Taxonomy" id="39966"/>
    <lineage>
        <taxon>Eukaryota</taxon>
        <taxon>Fungi</taxon>
        <taxon>Dikarya</taxon>
        <taxon>Basidiomycota</taxon>
        <taxon>Agaricomycotina</taxon>
        <taxon>Agaricomycetes</taxon>
        <taxon>Agaricomycetidae</taxon>
        <taxon>Agaricales</taxon>
        <taxon>Tricholomatineae</taxon>
        <taxon>Lyophyllaceae</taxon>
        <taxon>Hypsizygus</taxon>
    </lineage>
</organism>
<accession>A0A369JHI5</accession>
<evidence type="ECO:0000256" key="1">
    <source>
        <dbReference type="ARBA" id="ARBA00022737"/>
    </source>
</evidence>
<evidence type="ECO:0000313" key="5">
    <source>
        <dbReference type="Proteomes" id="UP000076154"/>
    </source>
</evidence>
<dbReference type="InterPro" id="IPR056884">
    <property type="entry name" value="NPHP3-like_N"/>
</dbReference>
<keyword evidence="1" id="KW-0677">Repeat</keyword>
<dbReference type="InterPro" id="IPR027417">
    <property type="entry name" value="P-loop_NTPase"/>
</dbReference>
<comment type="caution">
    <text evidence="4">The sequence shown here is derived from an EMBL/GenBank/DDBJ whole genome shotgun (WGS) entry which is preliminary data.</text>
</comment>
<protein>
    <recommendedName>
        <fullName evidence="3">Nephrocystin 3-like N-terminal domain-containing protein</fullName>
    </recommendedName>
</protein>
<name>A0A369JHI5_HYPMA</name>
<feature type="compositionally biased region" description="Polar residues" evidence="2">
    <location>
        <begin position="16"/>
        <end position="27"/>
    </location>
</feature>
<dbReference type="Pfam" id="PF24883">
    <property type="entry name" value="NPHP3_N"/>
    <property type="match status" value="1"/>
</dbReference>
<feature type="region of interest" description="Disordered" evidence="2">
    <location>
        <begin position="15"/>
        <end position="50"/>
    </location>
</feature>
<dbReference type="OrthoDB" id="3269932at2759"/>
<keyword evidence="5" id="KW-1185">Reference proteome</keyword>
<dbReference type="Proteomes" id="UP000076154">
    <property type="component" value="Unassembled WGS sequence"/>
</dbReference>
<sequence length="366" mass="40894">MKSIRSSFKFFKRKVSTTSQGTENTPSEIHPNGTAGASFLNSTTEGETPGTTYGTSAVAMTYNAVKVGMGLAKEVSAAFAPLEGIVRGLKFIMEHHEKWEENKEGIKRLIHRIEALKSAFMAEEGKLEVACRKKESYQRDVLLSKLQGIAISIDIIKNKHGISSYIDAAEDAIAISGMVEDIRDILMDYQIIAQVETDKRIVDLMAAGLAYFPCLDRNDRYLFVDDNRLLRELPRAPHASHLSETHSYCLRGTRKEVLNELEHWAEDTTSRPVFWLSGHAGSGKSTIAQSFCRHAYAVGQLGASYFCSRNYLDRSSLRLIFPTLAFQLACRCGRTDCSSEGIDVRSSYHRSTSRPIIDFDDRDESV</sequence>
<feature type="domain" description="Nephrocystin 3-like N-terminal" evidence="3">
    <location>
        <begin position="259"/>
        <end position="333"/>
    </location>
</feature>
<evidence type="ECO:0000259" key="3">
    <source>
        <dbReference type="Pfam" id="PF24883"/>
    </source>
</evidence>
<dbReference type="STRING" id="39966.A0A369JHI5"/>
<proteinExistence type="predicted"/>
<dbReference type="InParanoid" id="A0A369JHI5"/>
<evidence type="ECO:0000313" key="4">
    <source>
        <dbReference type="EMBL" id="RDB21651.1"/>
    </source>
</evidence>
<dbReference type="Gene3D" id="3.40.50.300">
    <property type="entry name" value="P-loop containing nucleotide triphosphate hydrolases"/>
    <property type="match status" value="1"/>
</dbReference>
<evidence type="ECO:0000256" key="2">
    <source>
        <dbReference type="SAM" id="MobiDB-lite"/>
    </source>
</evidence>
<gene>
    <name evidence="4" type="ORF">Hypma_011259</name>
</gene>
<dbReference type="AlphaFoldDB" id="A0A369JHI5"/>
<dbReference type="EMBL" id="LUEZ02000054">
    <property type="protein sequence ID" value="RDB21651.1"/>
    <property type="molecule type" value="Genomic_DNA"/>
</dbReference>